<name>A0A0A9HS99_ARUDO</name>
<evidence type="ECO:0000256" key="1">
    <source>
        <dbReference type="SAM" id="Phobius"/>
    </source>
</evidence>
<reference evidence="2" key="2">
    <citation type="journal article" date="2015" name="Data Brief">
        <title>Shoot transcriptome of the giant reed, Arundo donax.</title>
        <authorList>
            <person name="Barrero R.A."/>
            <person name="Guerrero F.D."/>
            <person name="Moolhuijzen P."/>
            <person name="Goolsby J.A."/>
            <person name="Tidwell J."/>
            <person name="Bellgard S.E."/>
            <person name="Bellgard M.I."/>
        </authorList>
    </citation>
    <scope>NUCLEOTIDE SEQUENCE</scope>
    <source>
        <tissue evidence="2">Shoot tissue taken approximately 20 cm above the soil surface</tissue>
    </source>
</reference>
<keyword evidence="1" id="KW-0812">Transmembrane</keyword>
<evidence type="ECO:0000313" key="2">
    <source>
        <dbReference type="EMBL" id="JAE37766.1"/>
    </source>
</evidence>
<organism evidence="2">
    <name type="scientific">Arundo donax</name>
    <name type="common">Giant reed</name>
    <name type="synonym">Donax arundinaceus</name>
    <dbReference type="NCBI Taxonomy" id="35708"/>
    <lineage>
        <taxon>Eukaryota</taxon>
        <taxon>Viridiplantae</taxon>
        <taxon>Streptophyta</taxon>
        <taxon>Embryophyta</taxon>
        <taxon>Tracheophyta</taxon>
        <taxon>Spermatophyta</taxon>
        <taxon>Magnoliopsida</taxon>
        <taxon>Liliopsida</taxon>
        <taxon>Poales</taxon>
        <taxon>Poaceae</taxon>
        <taxon>PACMAD clade</taxon>
        <taxon>Arundinoideae</taxon>
        <taxon>Arundineae</taxon>
        <taxon>Arundo</taxon>
    </lineage>
</organism>
<sequence length="51" mass="6029">MIMCSEQYSLVDKMASFFPMNIFNYMVLCAWYLVDIPLRLLIAKLFCAFSH</sequence>
<keyword evidence="1" id="KW-0472">Membrane</keyword>
<dbReference type="AlphaFoldDB" id="A0A0A9HS99"/>
<reference evidence="2" key="1">
    <citation type="submission" date="2014-09" db="EMBL/GenBank/DDBJ databases">
        <authorList>
            <person name="Magalhaes I.L.F."/>
            <person name="Oliveira U."/>
            <person name="Santos F.R."/>
            <person name="Vidigal T.H.D.A."/>
            <person name="Brescovit A.D."/>
            <person name="Santos A.J."/>
        </authorList>
    </citation>
    <scope>NUCLEOTIDE SEQUENCE</scope>
    <source>
        <tissue evidence="2">Shoot tissue taken approximately 20 cm above the soil surface</tissue>
    </source>
</reference>
<protein>
    <submittedName>
        <fullName evidence="2">Uncharacterized protein</fullName>
    </submittedName>
</protein>
<feature type="transmembrane region" description="Helical" evidence="1">
    <location>
        <begin position="22"/>
        <end position="42"/>
    </location>
</feature>
<dbReference type="EMBL" id="GBRH01160130">
    <property type="protein sequence ID" value="JAE37766.1"/>
    <property type="molecule type" value="Transcribed_RNA"/>
</dbReference>
<keyword evidence="1" id="KW-1133">Transmembrane helix</keyword>
<proteinExistence type="predicted"/>
<accession>A0A0A9HS99</accession>